<dbReference type="Gene3D" id="3.40.50.720">
    <property type="entry name" value="NAD(P)-binding Rossmann-like Domain"/>
    <property type="match status" value="1"/>
</dbReference>
<evidence type="ECO:0000313" key="4">
    <source>
        <dbReference type="Proteomes" id="UP000475862"/>
    </source>
</evidence>
<evidence type="ECO:0000313" key="3">
    <source>
        <dbReference type="EMBL" id="KAE9543543.1"/>
    </source>
</evidence>
<dbReference type="PANTHER" id="PTHR12286:SF5">
    <property type="entry name" value="SACCHAROPINE DEHYDROGENASE-LIKE OXIDOREDUCTASE"/>
    <property type="match status" value="1"/>
</dbReference>
<dbReference type="InterPro" id="IPR005097">
    <property type="entry name" value="Sacchrp_dh_NADP-bd"/>
</dbReference>
<keyword evidence="4" id="KW-1185">Reference proteome</keyword>
<dbReference type="GO" id="GO:0005739">
    <property type="term" value="C:mitochondrion"/>
    <property type="evidence" value="ECO:0007669"/>
    <property type="project" value="TreeGrafter"/>
</dbReference>
<dbReference type="GO" id="GO:0009247">
    <property type="term" value="P:glycolipid biosynthetic process"/>
    <property type="evidence" value="ECO:0007669"/>
    <property type="project" value="TreeGrafter"/>
</dbReference>
<dbReference type="GO" id="GO:0005886">
    <property type="term" value="C:plasma membrane"/>
    <property type="evidence" value="ECO:0007669"/>
    <property type="project" value="TreeGrafter"/>
</dbReference>
<sequence length="257" mass="29083">MEGKSLNQETIAKHGPTDEQISNIKSKRQYDIIVFGASGFTGQFVVMEMGRFSQIYNLTWAIAGRNTDKLQDVLNKLYKTVDGYEDKKIDIIYADVQDINTVMRMAQTTSVVINCTGPYYIYGEVVVKSCVLTSTHYVDVTGESLFMEKMAYIYNGQAEENNSIIVSALGMESVPADLGVEFLYNNFSGELKNVDMYMKLYSSSFVLTNSALIHDGTWKSAILHMATYKQRKYYRNLLDELMGITRVKPNVSKYVLS</sequence>
<dbReference type="AlphaFoldDB" id="A0A6G0U3M8"/>
<organism evidence="3 4">
    <name type="scientific">Aphis glycines</name>
    <name type="common">Soybean aphid</name>
    <dbReference type="NCBI Taxonomy" id="307491"/>
    <lineage>
        <taxon>Eukaryota</taxon>
        <taxon>Metazoa</taxon>
        <taxon>Ecdysozoa</taxon>
        <taxon>Arthropoda</taxon>
        <taxon>Hexapoda</taxon>
        <taxon>Insecta</taxon>
        <taxon>Pterygota</taxon>
        <taxon>Neoptera</taxon>
        <taxon>Paraneoptera</taxon>
        <taxon>Hemiptera</taxon>
        <taxon>Sternorrhyncha</taxon>
        <taxon>Aphidomorpha</taxon>
        <taxon>Aphidoidea</taxon>
        <taxon>Aphididae</taxon>
        <taxon>Aphidini</taxon>
        <taxon>Aphis</taxon>
        <taxon>Aphis</taxon>
    </lineage>
</organism>
<gene>
    <name evidence="3" type="ORF">AGLY_002343</name>
</gene>
<dbReference type="InterPro" id="IPR051276">
    <property type="entry name" value="Saccharopine_DH-like_oxidrdct"/>
</dbReference>
<proteinExistence type="inferred from homology"/>
<dbReference type="EMBL" id="VYZN01000008">
    <property type="protein sequence ID" value="KAE9543543.1"/>
    <property type="molecule type" value="Genomic_DNA"/>
</dbReference>
<dbReference type="OrthoDB" id="10268090at2759"/>
<dbReference type="FunFam" id="3.40.50.720:FF:000178">
    <property type="entry name" value="Saccharopine dehydrogenase-like oxidoreductase"/>
    <property type="match status" value="1"/>
</dbReference>
<dbReference type="Proteomes" id="UP000475862">
    <property type="component" value="Unassembled WGS sequence"/>
</dbReference>
<evidence type="ECO:0000259" key="2">
    <source>
        <dbReference type="Pfam" id="PF03435"/>
    </source>
</evidence>
<accession>A0A6G0U3M8</accession>
<dbReference type="Pfam" id="PF03435">
    <property type="entry name" value="Sacchrp_dh_NADP"/>
    <property type="match status" value="1"/>
</dbReference>
<dbReference type="SUPFAM" id="SSF51735">
    <property type="entry name" value="NAD(P)-binding Rossmann-fold domains"/>
    <property type="match status" value="1"/>
</dbReference>
<comment type="similarity">
    <text evidence="1">Belongs to the saccharopine dehydrogenase family.</text>
</comment>
<dbReference type="InterPro" id="IPR036291">
    <property type="entry name" value="NAD(P)-bd_dom_sf"/>
</dbReference>
<dbReference type="PANTHER" id="PTHR12286">
    <property type="entry name" value="SACCHAROPINE DEHYDROGENASE-LIKE OXIDOREDUCTASE"/>
    <property type="match status" value="1"/>
</dbReference>
<reference evidence="3 4" key="1">
    <citation type="submission" date="2019-08" db="EMBL/GenBank/DDBJ databases">
        <title>The genome of the soybean aphid Biotype 1, its phylome, world population structure and adaptation to the North American continent.</title>
        <authorList>
            <person name="Giordano R."/>
            <person name="Donthu R.K."/>
            <person name="Hernandez A.G."/>
            <person name="Wright C.L."/>
            <person name="Zimin A.V."/>
        </authorList>
    </citation>
    <scope>NUCLEOTIDE SEQUENCE [LARGE SCALE GENOMIC DNA]</scope>
    <source>
        <tissue evidence="3">Whole aphids</tissue>
    </source>
</reference>
<dbReference type="GO" id="GO:0005811">
    <property type="term" value="C:lipid droplet"/>
    <property type="evidence" value="ECO:0007669"/>
    <property type="project" value="TreeGrafter"/>
</dbReference>
<feature type="domain" description="Saccharopine dehydrogenase NADP binding" evidence="2">
    <location>
        <begin position="32"/>
        <end position="162"/>
    </location>
</feature>
<protein>
    <recommendedName>
        <fullName evidence="2">Saccharopine dehydrogenase NADP binding domain-containing protein</fullName>
    </recommendedName>
</protein>
<comment type="caution">
    <text evidence="3">The sequence shown here is derived from an EMBL/GenBank/DDBJ whole genome shotgun (WGS) entry which is preliminary data.</text>
</comment>
<evidence type="ECO:0000256" key="1">
    <source>
        <dbReference type="ARBA" id="ARBA00038048"/>
    </source>
</evidence>
<name>A0A6G0U3M8_APHGL</name>